<accession>A0A067E2D2</accession>
<name>A0A067E2D2_CITSI</name>
<evidence type="ECO:0000313" key="2">
    <source>
        <dbReference type="Proteomes" id="UP000027120"/>
    </source>
</evidence>
<dbReference type="AlphaFoldDB" id="A0A067E2D2"/>
<gene>
    <name evidence="1" type="ORF">CISIN_1g035164mg</name>
</gene>
<reference evidence="1 2" key="1">
    <citation type="submission" date="2014-04" db="EMBL/GenBank/DDBJ databases">
        <authorList>
            <consortium name="International Citrus Genome Consortium"/>
            <person name="Gmitter F."/>
            <person name="Chen C."/>
            <person name="Farmerie W."/>
            <person name="Harkins T."/>
            <person name="Desany B."/>
            <person name="Mohiuddin M."/>
            <person name="Kodira C."/>
            <person name="Borodovsky M."/>
            <person name="Lomsadze A."/>
            <person name="Burns P."/>
            <person name="Jenkins J."/>
            <person name="Prochnik S."/>
            <person name="Shu S."/>
            <person name="Chapman J."/>
            <person name="Pitluck S."/>
            <person name="Schmutz J."/>
            <person name="Rokhsar D."/>
        </authorList>
    </citation>
    <scope>NUCLEOTIDE SEQUENCE</scope>
</reference>
<evidence type="ECO:0000313" key="1">
    <source>
        <dbReference type="EMBL" id="KDO48015.1"/>
    </source>
</evidence>
<proteinExistence type="predicted"/>
<protein>
    <submittedName>
        <fullName evidence="1">Uncharacterized protein</fullName>
    </submittedName>
</protein>
<keyword evidence="2" id="KW-1185">Reference proteome</keyword>
<organism evidence="1 2">
    <name type="scientific">Citrus sinensis</name>
    <name type="common">Sweet orange</name>
    <name type="synonym">Citrus aurantium var. sinensis</name>
    <dbReference type="NCBI Taxonomy" id="2711"/>
    <lineage>
        <taxon>Eukaryota</taxon>
        <taxon>Viridiplantae</taxon>
        <taxon>Streptophyta</taxon>
        <taxon>Embryophyta</taxon>
        <taxon>Tracheophyta</taxon>
        <taxon>Spermatophyta</taxon>
        <taxon>Magnoliopsida</taxon>
        <taxon>eudicotyledons</taxon>
        <taxon>Gunneridae</taxon>
        <taxon>Pentapetalae</taxon>
        <taxon>rosids</taxon>
        <taxon>malvids</taxon>
        <taxon>Sapindales</taxon>
        <taxon>Rutaceae</taxon>
        <taxon>Aurantioideae</taxon>
        <taxon>Citrus</taxon>
    </lineage>
</organism>
<sequence>MRTKKPFRKVKKKQTTFNTQELDSASLSHSLFLSLNSVMMSFLRALSLPLSKTASFPPSKTLCLFPLPLSL</sequence>
<dbReference type="Proteomes" id="UP000027120">
    <property type="component" value="Unassembled WGS sequence"/>
</dbReference>
<dbReference type="EMBL" id="KK785156">
    <property type="protein sequence ID" value="KDO48015.1"/>
    <property type="molecule type" value="Genomic_DNA"/>
</dbReference>